<dbReference type="EMBL" id="CAADIZ010000027">
    <property type="protein sequence ID" value="VFS24044.1"/>
    <property type="molecule type" value="Genomic_DNA"/>
</dbReference>
<proteinExistence type="predicted"/>
<dbReference type="EMBL" id="CAADII010000037">
    <property type="protein sequence ID" value="VFR54780.1"/>
    <property type="molecule type" value="Genomic_DNA"/>
</dbReference>
<accession>A0A484TGY8</accession>
<protein>
    <submittedName>
        <fullName evidence="2">Uncharacterized protein</fullName>
    </submittedName>
</protein>
<reference evidence="2" key="1">
    <citation type="submission" date="2019-03" db="EMBL/GenBank/DDBJ databases">
        <authorList>
            <person name="Danneels B."/>
        </authorList>
    </citation>
    <scope>NUCLEOTIDE SEQUENCE</scope>
</reference>
<dbReference type="EMBL" id="CAADIP010000023">
    <property type="protein sequence ID" value="VFR88143.1"/>
    <property type="molecule type" value="Genomic_DNA"/>
</dbReference>
<organism evidence="2">
    <name type="scientific">plant metagenome</name>
    <dbReference type="NCBI Taxonomy" id="1297885"/>
    <lineage>
        <taxon>unclassified sequences</taxon>
        <taxon>metagenomes</taxon>
        <taxon>organismal metagenomes</taxon>
    </lineage>
</organism>
<dbReference type="EMBL" id="CAADIK010000035">
    <property type="protein sequence ID" value="VFR73401.1"/>
    <property type="molecule type" value="Genomic_DNA"/>
</dbReference>
<sequence>MAKLIAQIPVAAFVDGKRVEIPPGEEVPGLSDHDARELVASGAVIDPTAVAAATRKAGQAEAKARRAFEEERSAVIQAQESTRVDLPADPAGD</sequence>
<name>A0A484TGY8_9ZZZZ</name>
<evidence type="ECO:0000313" key="3">
    <source>
        <dbReference type="EMBL" id="VFR88143.1"/>
    </source>
</evidence>
<gene>
    <name evidence="1" type="ORF">BRI6_1099</name>
    <name evidence="2" type="ORF">BRI9_1153</name>
    <name evidence="3" type="ORF">IVO3_1150</name>
    <name evidence="4" type="ORF">RAN7_1089</name>
</gene>
<evidence type="ECO:0000313" key="4">
    <source>
        <dbReference type="EMBL" id="VFS24044.1"/>
    </source>
</evidence>
<evidence type="ECO:0000313" key="2">
    <source>
        <dbReference type="EMBL" id="VFR73401.1"/>
    </source>
</evidence>
<dbReference type="AlphaFoldDB" id="A0A484TGY8"/>
<evidence type="ECO:0000313" key="1">
    <source>
        <dbReference type="EMBL" id="VFR54780.1"/>
    </source>
</evidence>